<proteinExistence type="predicted"/>
<dbReference type="InterPro" id="IPR025886">
    <property type="entry name" value="PP2-like"/>
</dbReference>
<protein>
    <submittedName>
        <fullName evidence="1">F-box protein PP2-A13-like</fullName>
    </submittedName>
</protein>
<accession>A0A3L6PRK0</accession>
<dbReference type="EMBL" id="PQIB02000015">
    <property type="protein sequence ID" value="RLM64362.1"/>
    <property type="molecule type" value="Genomic_DNA"/>
</dbReference>
<dbReference type="InterPro" id="IPR036047">
    <property type="entry name" value="F-box-like_dom_sf"/>
</dbReference>
<comment type="caution">
    <text evidence="1">The sequence shown here is derived from an EMBL/GenBank/DDBJ whole genome shotgun (WGS) entry which is preliminary data.</text>
</comment>
<dbReference type="STRING" id="4540.A0A3L6PRK0"/>
<dbReference type="AlphaFoldDB" id="A0A3L6PRK0"/>
<dbReference type="CDD" id="cd22162">
    <property type="entry name" value="F-box_AtSKIP3-like"/>
    <property type="match status" value="1"/>
</dbReference>
<organism evidence="1 2">
    <name type="scientific">Panicum miliaceum</name>
    <name type="common">Proso millet</name>
    <name type="synonym">Broomcorn millet</name>
    <dbReference type="NCBI Taxonomy" id="4540"/>
    <lineage>
        <taxon>Eukaryota</taxon>
        <taxon>Viridiplantae</taxon>
        <taxon>Streptophyta</taxon>
        <taxon>Embryophyta</taxon>
        <taxon>Tracheophyta</taxon>
        <taxon>Spermatophyta</taxon>
        <taxon>Magnoliopsida</taxon>
        <taxon>Liliopsida</taxon>
        <taxon>Poales</taxon>
        <taxon>Poaceae</taxon>
        <taxon>PACMAD clade</taxon>
        <taxon>Panicoideae</taxon>
        <taxon>Panicodae</taxon>
        <taxon>Paniceae</taxon>
        <taxon>Panicinae</taxon>
        <taxon>Panicum</taxon>
        <taxon>Panicum sect. Panicum</taxon>
    </lineage>
</organism>
<sequence>MGAGASSMVGPEGYGRGWEQTSLGDMPESCVAAVLLYLDPLEICQVACLNRAFRGAASADCIWAAKLPANHRYLAALAAAADDDCGCDGAAEGDGRCCSSAAIKKEIYARLCRPTPFDGGTKEFWIEKDKGGFCMSISSRAMSITGRDDRRYWSHLSTEESRFHSVAYLQQIWWLEVCGEIDFCFPAGSYSLFFRLHLGRPHKCTRRRGHGSESIHGWDIKPTRFQLSTSDDQHTESECYLSKPGRWILYHVGDFVVSSSDERSLGGRRLVRPLGCAPAKCAWLGILIPGLCVETPADYKQNPTSNGIHVATVLTPAHGIYVRGGSQPASQLVPLGNGKGTHRGFFPGHGNVAAQARVSIHLITSDFVRKHPWSELLPTGNWDGRTEAYPVRVLTELVCAASAFSVADGRRWLLGSC</sequence>
<evidence type="ECO:0000313" key="1">
    <source>
        <dbReference type="EMBL" id="RLM64362.1"/>
    </source>
</evidence>
<dbReference type="Proteomes" id="UP000275267">
    <property type="component" value="Unassembled WGS sequence"/>
</dbReference>
<evidence type="ECO:0000313" key="2">
    <source>
        <dbReference type="Proteomes" id="UP000275267"/>
    </source>
</evidence>
<dbReference type="SUPFAM" id="SSF81383">
    <property type="entry name" value="F-box domain"/>
    <property type="match status" value="1"/>
</dbReference>
<gene>
    <name evidence="1" type="ORF">C2845_PM16G16970</name>
</gene>
<dbReference type="PANTHER" id="PTHR31960:SF30">
    <property type="entry name" value="OS04G0571300 PROTEIN"/>
    <property type="match status" value="1"/>
</dbReference>
<keyword evidence="2" id="KW-1185">Reference proteome</keyword>
<dbReference type="PANTHER" id="PTHR31960">
    <property type="entry name" value="F-BOX PROTEIN PP2-A15"/>
    <property type="match status" value="1"/>
</dbReference>
<name>A0A3L6PRK0_PANMI</name>
<dbReference type="Pfam" id="PF14299">
    <property type="entry name" value="PP2"/>
    <property type="match status" value="1"/>
</dbReference>
<reference evidence="2" key="1">
    <citation type="journal article" date="2019" name="Nat. Commun.">
        <title>The genome of broomcorn millet.</title>
        <authorList>
            <person name="Zou C."/>
            <person name="Miki D."/>
            <person name="Li D."/>
            <person name="Tang Q."/>
            <person name="Xiao L."/>
            <person name="Rajput S."/>
            <person name="Deng P."/>
            <person name="Jia W."/>
            <person name="Huang R."/>
            <person name="Zhang M."/>
            <person name="Sun Y."/>
            <person name="Hu J."/>
            <person name="Fu X."/>
            <person name="Schnable P.S."/>
            <person name="Li F."/>
            <person name="Zhang H."/>
            <person name="Feng B."/>
            <person name="Zhu X."/>
            <person name="Liu R."/>
            <person name="Schnable J.C."/>
            <person name="Zhu J.-K."/>
            <person name="Zhang H."/>
        </authorList>
    </citation>
    <scope>NUCLEOTIDE SEQUENCE [LARGE SCALE GENOMIC DNA]</scope>
</reference>